<evidence type="ECO:0000256" key="1">
    <source>
        <dbReference type="ARBA" id="ARBA00004651"/>
    </source>
</evidence>
<dbReference type="OrthoDB" id="34224at2"/>
<keyword evidence="10" id="KW-1185">Reference proteome</keyword>
<accession>A0A563EP61</accession>
<organism evidence="9 10">
    <name type="scientific">Lentzea tibetensis</name>
    <dbReference type="NCBI Taxonomy" id="2591470"/>
    <lineage>
        <taxon>Bacteria</taxon>
        <taxon>Bacillati</taxon>
        <taxon>Actinomycetota</taxon>
        <taxon>Actinomycetes</taxon>
        <taxon>Pseudonocardiales</taxon>
        <taxon>Pseudonocardiaceae</taxon>
        <taxon>Lentzea</taxon>
    </lineage>
</organism>
<evidence type="ECO:0000256" key="5">
    <source>
        <dbReference type="ARBA" id="ARBA00022989"/>
    </source>
</evidence>
<dbReference type="InterPro" id="IPR035906">
    <property type="entry name" value="MetI-like_sf"/>
</dbReference>
<evidence type="ECO:0000256" key="4">
    <source>
        <dbReference type="ARBA" id="ARBA00022692"/>
    </source>
</evidence>
<dbReference type="GO" id="GO:0005886">
    <property type="term" value="C:plasma membrane"/>
    <property type="evidence" value="ECO:0007669"/>
    <property type="project" value="UniProtKB-SubCell"/>
</dbReference>
<gene>
    <name evidence="9" type="ORF">FKR81_25685</name>
</gene>
<evidence type="ECO:0000256" key="6">
    <source>
        <dbReference type="ARBA" id="ARBA00023136"/>
    </source>
</evidence>
<comment type="caution">
    <text evidence="9">The sequence shown here is derived from an EMBL/GenBank/DDBJ whole genome shotgun (WGS) entry which is preliminary data.</text>
</comment>
<keyword evidence="4 7" id="KW-0812">Transmembrane</keyword>
<dbReference type="InterPro" id="IPR051393">
    <property type="entry name" value="ABC_transporter_permease"/>
</dbReference>
<protein>
    <submittedName>
        <fullName evidence="9">Sugar ABC transporter permease</fullName>
    </submittedName>
</protein>
<evidence type="ECO:0000256" key="7">
    <source>
        <dbReference type="RuleBase" id="RU363032"/>
    </source>
</evidence>
<name>A0A563EP61_9PSEU</name>
<dbReference type="AlphaFoldDB" id="A0A563EP61"/>
<dbReference type="GO" id="GO:0055085">
    <property type="term" value="P:transmembrane transport"/>
    <property type="evidence" value="ECO:0007669"/>
    <property type="project" value="InterPro"/>
</dbReference>
<dbReference type="SUPFAM" id="SSF161098">
    <property type="entry name" value="MetI-like"/>
    <property type="match status" value="1"/>
</dbReference>
<feature type="transmembrane region" description="Helical" evidence="7">
    <location>
        <begin position="257"/>
        <end position="279"/>
    </location>
</feature>
<evidence type="ECO:0000313" key="10">
    <source>
        <dbReference type="Proteomes" id="UP000316639"/>
    </source>
</evidence>
<feature type="transmembrane region" description="Helical" evidence="7">
    <location>
        <begin position="195"/>
        <end position="217"/>
    </location>
</feature>
<evidence type="ECO:0000256" key="2">
    <source>
        <dbReference type="ARBA" id="ARBA00022448"/>
    </source>
</evidence>
<feature type="transmembrane region" description="Helical" evidence="7">
    <location>
        <begin position="68"/>
        <end position="89"/>
    </location>
</feature>
<dbReference type="RefSeq" id="WP_146355244.1">
    <property type="nucleotide sequence ID" value="NZ_VOBR01000017.1"/>
</dbReference>
<dbReference type="Gene3D" id="1.10.3720.10">
    <property type="entry name" value="MetI-like"/>
    <property type="match status" value="1"/>
</dbReference>
<feature type="transmembrane region" description="Helical" evidence="7">
    <location>
        <begin position="101"/>
        <end position="122"/>
    </location>
</feature>
<dbReference type="Pfam" id="PF00528">
    <property type="entry name" value="BPD_transp_1"/>
    <property type="match status" value="1"/>
</dbReference>
<dbReference type="PROSITE" id="PS50928">
    <property type="entry name" value="ABC_TM1"/>
    <property type="match status" value="1"/>
</dbReference>
<dbReference type="PANTHER" id="PTHR30193:SF37">
    <property type="entry name" value="INNER MEMBRANE ABC TRANSPORTER PERMEASE PROTEIN YCJO"/>
    <property type="match status" value="1"/>
</dbReference>
<evidence type="ECO:0000256" key="3">
    <source>
        <dbReference type="ARBA" id="ARBA00022475"/>
    </source>
</evidence>
<dbReference type="InterPro" id="IPR000515">
    <property type="entry name" value="MetI-like"/>
</dbReference>
<keyword evidence="6 7" id="KW-0472">Membrane</keyword>
<comment type="subcellular location">
    <subcellularLocation>
        <location evidence="1 7">Cell membrane</location>
        <topology evidence="1 7">Multi-pass membrane protein</topology>
    </subcellularLocation>
</comment>
<feature type="domain" description="ABC transmembrane type-1" evidence="8">
    <location>
        <begin position="64"/>
        <end position="278"/>
    </location>
</feature>
<feature type="transmembrane region" description="Helical" evidence="7">
    <location>
        <begin position="152"/>
        <end position="174"/>
    </location>
</feature>
<dbReference type="EMBL" id="VOBR01000017">
    <property type="protein sequence ID" value="TWP49066.1"/>
    <property type="molecule type" value="Genomic_DNA"/>
</dbReference>
<comment type="similarity">
    <text evidence="7">Belongs to the binding-protein-dependent transport system permease family.</text>
</comment>
<feature type="transmembrane region" description="Helical" evidence="7">
    <location>
        <begin position="12"/>
        <end position="34"/>
    </location>
</feature>
<evidence type="ECO:0000313" key="9">
    <source>
        <dbReference type="EMBL" id="TWP49066.1"/>
    </source>
</evidence>
<dbReference type="CDD" id="cd06261">
    <property type="entry name" value="TM_PBP2"/>
    <property type="match status" value="1"/>
</dbReference>
<proteinExistence type="inferred from homology"/>
<keyword evidence="5 7" id="KW-1133">Transmembrane helix</keyword>
<keyword evidence="3" id="KW-1003">Cell membrane</keyword>
<keyword evidence="2 7" id="KW-0813">Transport</keyword>
<dbReference type="Proteomes" id="UP000316639">
    <property type="component" value="Unassembled WGS sequence"/>
</dbReference>
<reference evidence="9 10" key="1">
    <citation type="submission" date="2019-07" db="EMBL/GenBank/DDBJ databases">
        <title>Lentzea xizangensis sp. nov., isolated from Qinghai-Tibetan Plateau Soils.</title>
        <authorList>
            <person name="Huang J."/>
        </authorList>
    </citation>
    <scope>NUCLEOTIDE SEQUENCE [LARGE SCALE GENOMIC DNA]</scope>
    <source>
        <strain evidence="9 10">FXJ1.1311</strain>
    </source>
</reference>
<dbReference type="PANTHER" id="PTHR30193">
    <property type="entry name" value="ABC TRANSPORTER PERMEASE PROTEIN"/>
    <property type="match status" value="1"/>
</dbReference>
<sequence>MRKYLPQYLAISPFFLLFGIFGLFPMVFLLYLAFHYWDGVGEMKFVGLDQFAFLVTDDTFWLSLSNTLQIWVLSTAPTLFLGLVIAFVLHSSVRFTTFYRIAYFVPSVTSLVAVAIVFGSIFSSNFGLLNAVLDWIGAAKVPWLTSELGIKVSISALIVWQWTGYNAIIYLAGLQAIPSEVFDAATVDGASRWQILWRIVIPMMRPVILFTVIASTIGGLQTFTEAQILVGEEGGPGQAGMTMVLYLYQQAFKHNDFGYGAAIGVGLFLVVLLFSVINWRLVQRGERP</sequence>
<evidence type="ECO:0000259" key="8">
    <source>
        <dbReference type="PROSITE" id="PS50928"/>
    </source>
</evidence>